<comment type="caution">
    <text evidence="2">The sequence shown here is derived from an EMBL/GenBank/DDBJ whole genome shotgun (WGS) entry which is preliminary data.</text>
</comment>
<dbReference type="Proteomes" id="UP000886595">
    <property type="component" value="Unassembled WGS sequence"/>
</dbReference>
<dbReference type="AlphaFoldDB" id="A0A8X7VWC1"/>
<feature type="region of interest" description="Disordered" evidence="1">
    <location>
        <begin position="96"/>
        <end position="117"/>
    </location>
</feature>
<keyword evidence="3" id="KW-1185">Reference proteome</keyword>
<name>A0A8X7VWC1_BRACI</name>
<evidence type="ECO:0000256" key="1">
    <source>
        <dbReference type="SAM" id="MobiDB-lite"/>
    </source>
</evidence>
<gene>
    <name evidence="2" type="ORF">Bca52824_021337</name>
</gene>
<proteinExistence type="predicted"/>
<accession>A0A8X7VWC1</accession>
<evidence type="ECO:0000313" key="2">
    <source>
        <dbReference type="EMBL" id="KAG2318215.1"/>
    </source>
</evidence>
<organism evidence="2 3">
    <name type="scientific">Brassica carinata</name>
    <name type="common">Ethiopian mustard</name>
    <name type="synonym">Abyssinian cabbage</name>
    <dbReference type="NCBI Taxonomy" id="52824"/>
    <lineage>
        <taxon>Eukaryota</taxon>
        <taxon>Viridiplantae</taxon>
        <taxon>Streptophyta</taxon>
        <taxon>Embryophyta</taxon>
        <taxon>Tracheophyta</taxon>
        <taxon>Spermatophyta</taxon>
        <taxon>Magnoliopsida</taxon>
        <taxon>eudicotyledons</taxon>
        <taxon>Gunneridae</taxon>
        <taxon>Pentapetalae</taxon>
        <taxon>rosids</taxon>
        <taxon>malvids</taxon>
        <taxon>Brassicales</taxon>
        <taxon>Brassicaceae</taxon>
        <taxon>Brassiceae</taxon>
        <taxon>Brassica</taxon>
    </lineage>
</organism>
<evidence type="ECO:0000313" key="3">
    <source>
        <dbReference type="Proteomes" id="UP000886595"/>
    </source>
</evidence>
<protein>
    <submittedName>
        <fullName evidence="2">Uncharacterized protein</fullName>
    </submittedName>
</protein>
<sequence>MIDDIVSFSLFFLFSVPLVLRRKRRFSRPLGGSRRRLYGFLSLSLGALLNKTANPFLFGGSRRGRKTVTTQSVPLFGDSSPSRWLSLSRGGALRRRQSGDCFTRKSKGNRKEYVNSV</sequence>
<dbReference type="EMBL" id="JAAMPC010000004">
    <property type="protein sequence ID" value="KAG2318215.1"/>
    <property type="molecule type" value="Genomic_DNA"/>
</dbReference>
<reference evidence="2 3" key="1">
    <citation type="submission" date="2020-02" db="EMBL/GenBank/DDBJ databases">
        <authorList>
            <person name="Ma Q."/>
            <person name="Huang Y."/>
            <person name="Song X."/>
            <person name="Pei D."/>
        </authorList>
    </citation>
    <scope>NUCLEOTIDE SEQUENCE [LARGE SCALE GENOMIC DNA]</scope>
    <source>
        <strain evidence="2">Sxm20200214</strain>
        <tissue evidence="2">Leaf</tissue>
    </source>
</reference>